<keyword evidence="4 6" id="KW-0862">Zinc</keyword>
<evidence type="ECO:0000259" key="10">
    <source>
        <dbReference type="Pfam" id="PF23368"/>
    </source>
</evidence>
<keyword evidence="8" id="KW-0472">Membrane</keyword>
<feature type="domain" description="Peptidase M48" evidence="9">
    <location>
        <begin position="203"/>
        <end position="346"/>
    </location>
</feature>
<evidence type="ECO:0000256" key="5">
    <source>
        <dbReference type="ARBA" id="ARBA00023049"/>
    </source>
</evidence>
<name>A0A7Y3RNG1_9PROT</name>
<comment type="caution">
    <text evidence="11">The sequence shown here is derived from an EMBL/GenBank/DDBJ whole genome shotgun (WGS) entry which is preliminary data.</text>
</comment>
<feature type="transmembrane region" description="Helical" evidence="8">
    <location>
        <begin position="101"/>
        <end position="123"/>
    </location>
</feature>
<organism evidence="11 12">
    <name type="scientific">Parvularcula mediterranea</name>
    <dbReference type="NCBI Taxonomy" id="2732508"/>
    <lineage>
        <taxon>Bacteria</taxon>
        <taxon>Pseudomonadati</taxon>
        <taxon>Pseudomonadota</taxon>
        <taxon>Alphaproteobacteria</taxon>
        <taxon>Parvularculales</taxon>
        <taxon>Parvularculaceae</taxon>
        <taxon>Parvularcula</taxon>
    </lineage>
</organism>
<evidence type="ECO:0000256" key="8">
    <source>
        <dbReference type="SAM" id="Phobius"/>
    </source>
</evidence>
<keyword evidence="5 6" id="KW-0482">Metalloprotease</keyword>
<evidence type="ECO:0000313" key="11">
    <source>
        <dbReference type="EMBL" id="NNU17215.1"/>
    </source>
</evidence>
<dbReference type="GO" id="GO:0046872">
    <property type="term" value="F:metal ion binding"/>
    <property type="evidence" value="ECO:0007669"/>
    <property type="project" value="UniProtKB-KW"/>
</dbReference>
<evidence type="ECO:0000256" key="4">
    <source>
        <dbReference type="ARBA" id="ARBA00022833"/>
    </source>
</evidence>
<keyword evidence="1 6" id="KW-0645">Protease</keyword>
<reference evidence="11 12" key="1">
    <citation type="submission" date="2020-05" db="EMBL/GenBank/DDBJ databases">
        <title>Parvularcula mediterraneae sp. nov., isolated from polypropylene straw from shallow seawater of the seashore of Laganas in Zakynthos island, Greece.</title>
        <authorList>
            <person name="Szabo I."/>
            <person name="Al-Omari J."/>
            <person name="Rado J."/>
            <person name="Szerdahelyi G.S."/>
        </authorList>
    </citation>
    <scope>NUCLEOTIDE SEQUENCE [LARGE SCALE GENOMIC DNA]</scope>
    <source>
        <strain evidence="11 12">ZS-1/3</strain>
    </source>
</reference>
<evidence type="ECO:0000256" key="7">
    <source>
        <dbReference type="SAM" id="MobiDB-lite"/>
    </source>
</evidence>
<feature type="region of interest" description="Disordered" evidence="7">
    <location>
        <begin position="326"/>
        <end position="350"/>
    </location>
</feature>
<dbReference type="AlphaFoldDB" id="A0A7Y3RNG1"/>
<dbReference type="Pfam" id="PF23368">
    <property type="entry name" value="DUF7092"/>
    <property type="match status" value="1"/>
</dbReference>
<dbReference type="Proteomes" id="UP000536835">
    <property type="component" value="Unassembled WGS sequence"/>
</dbReference>
<dbReference type="Gene3D" id="3.30.2010.10">
    <property type="entry name" value="Metalloproteases ('zincins'), catalytic domain"/>
    <property type="match status" value="1"/>
</dbReference>
<feature type="domain" description="DUF7092" evidence="10">
    <location>
        <begin position="10"/>
        <end position="86"/>
    </location>
</feature>
<evidence type="ECO:0000256" key="6">
    <source>
        <dbReference type="RuleBase" id="RU003983"/>
    </source>
</evidence>
<protein>
    <submittedName>
        <fullName evidence="11">M48 family metallopeptidase</fullName>
    </submittedName>
</protein>
<dbReference type="PANTHER" id="PTHR22726:SF24">
    <property type="entry name" value="M48 FAMILY METALLOPEPTIDASE"/>
    <property type="match status" value="1"/>
</dbReference>
<evidence type="ECO:0000256" key="2">
    <source>
        <dbReference type="ARBA" id="ARBA00022723"/>
    </source>
</evidence>
<dbReference type="GO" id="GO:0004222">
    <property type="term" value="F:metalloendopeptidase activity"/>
    <property type="evidence" value="ECO:0007669"/>
    <property type="project" value="InterPro"/>
</dbReference>
<dbReference type="InterPro" id="IPR055518">
    <property type="entry name" value="DUF7092"/>
</dbReference>
<keyword evidence="8" id="KW-1133">Transmembrane helix</keyword>
<dbReference type="CDD" id="cd07332">
    <property type="entry name" value="M48C_Oma1_like"/>
    <property type="match status" value="1"/>
</dbReference>
<evidence type="ECO:0000256" key="3">
    <source>
        <dbReference type="ARBA" id="ARBA00022801"/>
    </source>
</evidence>
<evidence type="ECO:0000256" key="1">
    <source>
        <dbReference type="ARBA" id="ARBA00022670"/>
    </source>
</evidence>
<comment type="similarity">
    <text evidence="6">Belongs to the peptidase M48 family.</text>
</comment>
<dbReference type="InterPro" id="IPR051156">
    <property type="entry name" value="Mito/Outer_Membr_Metalloprot"/>
</dbReference>
<accession>A0A7Y3RNG1</accession>
<dbReference type="InterPro" id="IPR001915">
    <property type="entry name" value="Peptidase_M48"/>
</dbReference>
<dbReference type="RefSeq" id="WP_173200419.1">
    <property type="nucleotide sequence ID" value="NZ_JABFCX010000003.1"/>
</dbReference>
<feature type="compositionally biased region" description="Basic and acidic residues" evidence="7">
    <location>
        <begin position="335"/>
        <end position="350"/>
    </location>
</feature>
<dbReference type="PANTHER" id="PTHR22726">
    <property type="entry name" value="METALLOENDOPEPTIDASE OMA1"/>
    <property type="match status" value="1"/>
</dbReference>
<keyword evidence="12" id="KW-1185">Reference proteome</keyword>
<evidence type="ECO:0000259" key="9">
    <source>
        <dbReference type="Pfam" id="PF01435"/>
    </source>
</evidence>
<gene>
    <name evidence="11" type="ORF">HK107_12860</name>
</gene>
<dbReference type="EMBL" id="JABFCX010000003">
    <property type="protein sequence ID" value="NNU17215.1"/>
    <property type="molecule type" value="Genomic_DNA"/>
</dbReference>
<keyword evidence="8" id="KW-0812">Transmembrane</keyword>
<dbReference type="GO" id="GO:0051603">
    <property type="term" value="P:proteolysis involved in protein catabolic process"/>
    <property type="evidence" value="ECO:0007669"/>
    <property type="project" value="TreeGrafter"/>
</dbReference>
<sequence length="350" mass="36835">MASASDITPVAGKFYRAGSGTPVPARLTVERKLVRIAEAGGGPVLAEEARGDVAISARLGSVPRRVEMIGSWTFETDDNDGIDRAFGGFGRGALSALEGSLPAILVAVVFVVVSLIGITVFGLPAATQAAVDRTPQEAERAIAAGSMRSLDATLFRETEADESRREALQEAFAELVSAYENQPWAREDVVFRLDFRHAPAIGPNALALPGGQVVVTDDLLDVLEEDEMVAAVLAHEIAHVHHRHGLYALYRSAGVGALILFLGGDLSALAEDAVVQGAVLSNLSVSRRSEREADRTGAQLAAAAGLDPMALLEALEALTGADADEKSSWLSSHPGLKDRAKAIREATAER</sequence>
<evidence type="ECO:0000313" key="12">
    <source>
        <dbReference type="Proteomes" id="UP000536835"/>
    </source>
</evidence>
<proteinExistence type="inferred from homology"/>
<keyword evidence="3 6" id="KW-0378">Hydrolase</keyword>
<keyword evidence="2" id="KW-0479">Metal-binding</keyword>
<comment type="cofactor">
    <cofactor evidence="6">
        <name>Zn(2+)</name>
        <dbReference type="ChEBI" id="CHEBI:29105"/>
    </cofactor>
    <text evidence="6">Binds 1 zinc ion per subunit.</text>
</comment>
<dbReference type="Pfam" id="PF01435">
    <property type="entry name" value="Peptidase_M48"/>
    <property type="match status" value="1"/>
</dbReference>
<dbReference type="GO" id="GO:0016020">
    <property type="term" value="C:membrane"/>
    <property type="evidence" value="ECO:0007669"/>
    <property type="project" value="TreeGrafter"/>
</dbReference>